<keyword evidence="3" id="KW-1185">Reference proteome</keyword>
<dbReference type="Proteomes" id="UP001500187">
    <property type="component" value="Unassembled WGS sequence"/>
</dbReference>
<accession>A0ABP9BPZ6</accession>
<name>A0ABP9BPZ6_9MICC</name>
<dbReference type="Pfam" id="PF09860">
    <property type="entry name" value="DUF2087"/>
    <property type="match status" value="1"/>
</dbReference>
<proteinExistence type="predicted"/>
<reference evidence="3" key="1">
    <citation type="journal article" date="2019" name="Int. J. Syst. Evol. Microbiol.">
        <title>The Global Catalogue of Microorganisms (GCM) 10K type strain sequencing project: providing services to taxonomists for standard genome sequencing and annotation.</title>
        <authorList>
            <consortium name="The Broad Institute Genomics Platform"/>
            <consortium name="The Broad Institute Genome Sequencing Center for Infectious Disease"/>
            <person name="Wu L."/>
            <person name="Ma J."/>
        </authorList>
    </citation>
    <scope>NUCLEOTIDE SEQUENCE [LARGE SCALE GENOMIC DNA]</scope>
    <source>
        <strain evidence="3">JCM 18541</strain>
    </source>
</reference>
<feature type="domain" description="DUF2087" evidence="1">
    <location>
        <begin position="57"/>
        <end position="124"/>
    </location>
</feature>
<evidence type="ECO:0000313" key="3">
    <source>
        <dbReference type="Proteomes" id="UP001500187"/>
    </source>
</evidence>
<dbReference type="EMBL" id="BAABKP010000003">
    <property type="protein sequence ID" value="GAA4797453.1"/>
    <property type="molecule type" value="Genomic_DNA"/>
</dbReference>
<evidence type="ECO:0000259" key="1">
    <source>
        <dbReference type="Pfam" id="PF09860"/>
    </source>
</evidence>
<evidence type="ECO:0000313" key="2">
    <source>
        <dbReference type="EMBL" id="GAA4797453.1"/>
    </source>
</evidence>
<organism evidence="2 3">
    <name type="scientific">Rothia endophytica</name>
    <dbReference type="NCBI Taxonomy" id="1324766"/>
    <lineage>
        <taxon>Bacteria</taxon>
        <taxon>Bacillati</taxon>
        <taxon>Actinomycetota</taxon>
        <taxon>Actinomycetes</taxon>
        <taxon>Micrococcales</taxon>
        <taxon>Micrococcaceae</taxon>
        <taxon>Rothia</taxon>
    </lineage>
</organism>
<sequence length="165" mass="19160">MTQNKNFKTLVRARMAETGLNYTAARALVLTEKAEQARAAEAEHRTVVGRFFKDGALTSFPAKRKARAHVLLYLVNYFDPGVEYSEKQINETLKAFWPDFAYLRRELVDYGYLKRNDLTGVYWLTKLAPDRWETVLHAEAPEWESIWLPAYLNGDVPRFTLKQRG</sequence>
<dbReference type="RefSeq" id="WP_345446353.1">
    <property type="nucleotide sequence ID" value="NZ_BAABKP010000003.1"/>
</dbReference>
<protein>
    <recommendedName>
        <fullName evidence="1">DUF2087 domain-containing protein</fullName>
    </recommendedName>
</protein>
<dbReference type="InterPro" id="IPR018656">
    <property type="entry name" value="DUF2087"/>
</dbReference>
<gene>
    <name evidence="2" type="ORF">GCM10023352_16300</name>
</gene>
<comment type="caution">
    <text evidence="2">The sequence shown here is derived from an EMBL/GenBank/DDBJ whole genome shotgun (WGS) entry which is preliminary data.</text>
</comment>